<evidence type="ECO:0008006" key="5">
    <source>
        <dbReference type="Google" id="ProtNLM"/>
    </source>
</evidence>
<sequence length="262" mass="27946">MTVSGRSLEAMVTNREPILRALVRGPLNKPELTEAVDSSRSTVDRAIRELVDAGLVGRADGRYEATLAGRSALDAVEAFHDRMHGVESAAGVLSHLGPDEPINPDFLAGADVHVATPEMPDGVVERLFDSVEAATHLRGIAPVALSGHLNGFYEAARSNDARVEMLIDADVLDSLVATASTRETLLAQLRKERVTILRGEVPFSFGLWLTEAEAGVVVYSDTGVRGVIINDDAEACAWAETIFETLSAEAQRLTASGIATDD</sequence>
<protein>
    <recommendedName>
        <fullName evidence="5">HTH marR-type domain-containing protein</fullName>
    </recommendedName>
</protein>
<gene>
    <name evidence="3" type="ORF">NDI76_12100</name>
</gene>
<dbReference type="EMBL" id="JAMQOP010000002">
    <property type="protein sequence ID" value="MDS0299484.1"/>
    <property type="molecule type" value="Genomic_DNA"/>
</dbReference>
<dbReference type="RefSeq" id="WP_310924341.1">
    <property type="nucleotide sequence ID" value="NZ_JAMQOP010000002.1"/>
</dbReference>
<dbReference type="Gene3D" id="1.10.10.10">
    <property type="entry name" value="Winged helix-like DNA-binding domain superfamily/Winged helix DNA-binding domain"/>
    <property type="match status" value="1"/>
</dbReference>
<proteinExistence type="predicted"/>
<dbReference type="SUPFAM" id="SSF46785">
    <property type="entry name" value="Winged helix' DNA-binding domain"/>
    <property type="match status" value="1"/>
</dbReference>
<evidence type="ECO:0000259" key="2">
    <source>
        <dbReference type="Pfam" id="PF25213"/>
    </source>
</evidence>
<evidence type="ECO:0000313" key="4">
    <source>
        <dbReference type="Proteomes" id="UP001257060"/>
    </source>
</evidence>
<evidence type="ECO:0000259" key="1">
    <source>
        <dbReference type="Pfam" id="PF08350"/>
    </source>
</evidence>
<feature type="domain" description="HVO-A0261-like N-terminal" evidence="2">
    <location>
        <begin position="10"/>
        <end position="84"/>
    </location>
</feature>
<dbReference type="Pfam" id="PF25213">
    <property type="entry name" value="HVO_A0261_N"/>
    <property type="match status" value="1"/>
</dbReference>
<dbReference type="CDD" id="cd00090">
    <property type="entry name" value="HTH_ARSR"/>
    <property type="match status" value="1"/>
</dbReference>
<comment type="caution">
    <text evidence="3">The sequence shown here is derived from an EMBL/GenBank/DDBJ whole genome shotgun (WGS) entry which is preliminary data.</text>
</comment>
<dbReference type="InterPro" id="IPR057527">
    <property type="entry name" value="HVO_A0261-like_N"/>
</dbReference>
<dbReference type="Proteomes" id="UP001257060">
    <property type="component" value="Unassembled WGS sequence"/>
</dbReference>
<dbReference type="InterPro" id="IPR036388">
    <property type="entry name" value="WH-like_DNA-bd_sf"/>
</dbReference>
<organism evidence="3 4">
    <name type="scientific">Halogeometricum salsisoli</name>
    <dbReference type="NCBI Taxonomy" id="2950536"/>
    <lineage>
        <taxon>Archaea</taxon>
        <taxon>Methanobacteriati</taxon>
        <taxon>Methanobacteriota</taxon>
        <taxon>Stenosarchaea group</taxon>
        <taxon>Halobacteria</taxon>
        <taxon>Halobacteriales</taxon>
        <taxon>Haloferacaceae</taxon>
        <taxon>Halogeometricum</taxon>
    </lineage>
</organism>
<evidence type="ECO:0000313" key="3">
    <source>
        <dbReference type="EMBL" id="MDS0299484.1"/>
    </source>
</evidence>
<keyword evidence="4" id="KW-1185">Reference proteome</keyword>
<reference evidence="3 4" key="1">
    <citation type="submission" date="2022-06" db="EMBL/GenBank/DDBJ databases">
        <title>Halogeometricum sp. a new haloarchaeum isolate from saline soil.</title>
        <authorList>
            <person name="Strakova D."/>
            <person name="Galisteo C."/>
            <person name="Sanchez-Porro C."/>
            <person name="Ventosa A."/>
        </authorList>
    </citation>
    <scope>NUCLEOTIDE SEQUENCE [LARGE SCALE GENOMIC DNA]</scope>
    <source>
        <strain evidence="3 4">S1BR25-6</strain>
    </source>
</reference>
<feature type="domain" description="Methanogenesis regulatory protein FilR1 middle" evidence="1">
    <location>
        <begin position="120"/>
        <end position="246"/>
    </location>
</feature>
<dbReference type="InterPro" id="IPR036390">
    <property type="entry name" value="WH_DNA-bd_sf"/>
</dbReference>
<dbReference type="InterPro" id="IPR011991">
    <property type="entry name" value="ArsR-like_HTH"/>
</dbReference>
<dbReference type="InterPro" id="IPR013561">
    <property type="entry name" value="FilR1_middle_dom"/>
</dbReference>
<dbReference type="Pfam" id="PF08350">
    <property type="entry name" value="FilR1_middle"/>
    <property type="match status" value="1"/>
</dbReference>
<accession>A0ABU2GH48</accession>
<name>A0ABU2GH48_9EURY</name>